<keyword evidence="1" id="KW-1133">Transmembrane helix</keyword>
<dbReference type="HOGENOM" id="CLU_1511069_0_0_1"/>
<proteinExistence type="predicted"/>
<feature type="transmembrane region" description="Helical" evidence="1">
    <location>
        <begin position="64"/>
        <end position="84"/>
    </location>
</feature>
<gene>
    <name evidence="2" type="ORF">PAXINDRAFT_14509</name>
</gene>
<evidence type="ECO:0000256" key="1">
    <source>
        <dbReference type="SAM" id="Phobius"/>
    </source>
</evidence>
<dbReference type="OrthoDB" id="3244603at2759"/>
<reference evidence="2 3" key="1">
    <citation type="submission" date="2014-06" db="EMBL/GenBank/DDBJ databases">
        <authorList>
            <consortium name="DOE Joint Genome Institute"/>
            <person name="Kuo A."/>
            <person name="Kohler A."/>
            <person name="Nagy L.G."/>
            <person name="Floudas D."/>
            <person name="Copeland A."/>
            <person name="Barry K.W."/>
            <person name="Cichocki N."/>
            <person name="Veneault-Fourrey C."/>
            <person name="LaButti K."/>
            <person name="Lindquist E.A."/>
            <person name="Lipzen A."/>
            <person name="Lundell T."/>
            <person name="Morin E."/>
            <person name="Murat C."/>
            <person name="Sun H."/>
            <person name="Tunlid A."/>
            <person name="Henrissat B."/>
            <person name="Grigoriev I.V."/>
            <person name="Hibbett D.S."/>
            <person name="Martin F."/>
            <person name="Nordberg H.P."/>
            <person name="Cantor M.N."/>
            <person name="Hua S.X."/>
        </authorList>
    </citation>
    <scope>NUCLEOTIDE SEQUENCE [LARGE SCALE GENOMIC DNA]</scope>
    <source>
        <strain evidence="2 3">ATCC 200175</strain>
    </source>
</reference>
<name>A0A0C9TZP2_PAXIN</name>
<dbReference type="Gene3D" id="3.50.50.100">
    <property type="match status" value="1"/>
</dbReference>
<protein>
    <submittedName>
        <fullName evidence="2">Uncharacterized protein</fullName>
    </submittedName>
</protein>
<evidence type="ECO:0000313" key="2">
    <source>
        <dbReference type="EMBL" id="KIJ12746.1"/>
    </source>
</evidence>
<keyword evidence="1" id="KW-0812">Transmembrane</keyword>
<sequence>MHVLTRKVPATFRLRSLPRSSTSHVPFPTAHVRAVLSRPHSAAYSSIPPSTPPTPTPIRNKWSALLRLVGRVTLVAVIGGMFYLTSVSFFASSAFILIPFTPPASATGTFYYIAHKERNPGPQLPFDPSKKTLVILGSGWGATSLLKRLDTEDYNTIVISPKNFFLLLPSCPRSQWAP</sequence>
<reference evidence="3" key="2">
    <citation type="submission" date="2015-01" db="EMBL/GenBank/DDBJ databases">
        <title>Evolutionary Origins and Diversification of the Mycorrhizal Mutualists.</title>
        <authorList>
            <consortium name="DOE Joint Genome Institute"/>
            <consortium name="Mycorrhizal Genomics Consortium"/>
            <person name="Kohler A."/>
            <person name="Kuo A."/>
            <person name="Nagy L.G."/>
            <person name="Floudas D."/>
            <person name="Copeland A."/>
            <person name="Barry K.W."/>
            <person name="Cichocki N."/>
            <person name="Veneault-Fourrey C."/>
            <person name="LaButti K."/>
            <person name="Lindquist E.A."/>
            <person name="Lipzen A."/>
            <person name="Lundell T."/>
            <person name="Morin E."/>
            <person name="Murat C."/>
            <person name="Riley R."/>
            <person name="Ohm R."/>
            <person name="Sun H."/>
            <person name="Tunlid A."/>
            <person name="Henrissat B."/>
            <person name="Grigoriev I.V."/>
            <person name="Hibbett D.S."/>
            <person name="Martin F."/>
        </authorList>
    </citation>
    <scope>NUCLEOTIDE SEQUENCE [LARGE SCALE GENOMIC DNA]</scope>
    <source>
        <strain evidence="3">ATCC 200175</strain>
    </source>
</reference>
<keyword evidence="3" id="KW-1185">Reference proteome</keyword>
<dbReference type="AlphaFoldDB" id="A0A0C9TZP2"/>
<organism evidence="2 3">
    <name type="scientific">Paxillus involutus ATCC 200175</name>
    <dbReference type="NCBI Taxonomy" id="664439"/>
    <lineage>
        <taxon>Eukaryota</taxon>
        <taxon>Fungi</taxon>
        <taxon>Dikarya</taxon>
        <taxon>Basidiomycota</taxon>
        <taxon>Agaricomycotina</taxon>
        <taxon>Agaricomycetes</taxon>
        <taxon>Agaricomycetidae</taxon>
        <taxon>Boletales</taxon>
        <taxon>Paxilineae</taxon>
        <taxon>Paxillaceae</taxon>
        <taxon>Paxillus</taxon>
    </lineage>
</organism>
<evidence type="ECO:0000313" key="3">
    <source>
        <dbReference type="Proteomes" id="UP000053647"/>
    </source>
</evidence>
<keyword evidence="1" id="KW-0472">Membrane</keyword>
<accession>A0A0C9TZP2</accession>
<dbReference type="EMBL" id="KN819360">
    <property type="protein sequence ID" value="KIJ12746.1"/>
    <property type="molecule type" value="Genomic_DNA"/>
</dbReference>
<dbReference type="Proteomes" id="UP000053647">
    <property type="component" value="Unassembled WGS sequence"/>
</dbReference>